<reference evidence="2" key="1">
    <citation type="journal article" date="2015" name="Sci. Rep.">
        <title>Tissue- and time-dependent transcription in Ixodes ricinus salivary glands and midguts when blood feeding on the vertebrate host.</title>
        <authorList>
            <person name="Kotsyfakis M."/>
            <person name="Schwarz A."/>
            <person name="Erhart J."/>
            <person name="Ribeiro J.M."/>
        </authorList>
    </citation>
    <scope>NUCLEOTIDE SEQUENCE</scope>
    <source>
        <tissue evidence="2">Salivary gland and midgut</tissue>
    </source>
</reference>
<keyword evidence="1" id="KW-0732">Signal</keyword>
<dbReference type="EMBL" id="GANP01008714">
    <property type="protein sequence ID" value="JAB75754.1"/>
    <property type="molecule type" value="mRNA"/>
</dbReference>
<sequence length="122" mass="13545">MLPFSKMLLVVFAVVLILPALKSGGLLCGEVLYGDCMDLLGDAGDLRCGLDGLGKCNDYDPYFCTLRCERSGRPRLPDGVCIPGVGVKCTSSTREGLRNWIDKLTKQRHDVLNEWCPYFQKK</sequence>
<feature type="chain" id="PRO_5004737927" evidence="1">
    <location>
        <begin position="25"/>
        <end position="122"/>
    </location>
</feature>
<evidence type="ECO:0000313" key="2">
    <source>
        <dbReference type="EMBL" id="JAB75754.1"/>
    </source>
</evidence>
<evidence type="ECO:0000256" key="1">
    <source>
        <dbReference type="SAM" id="SignalP"/>
    </source>
</evidence>
<proteinExistence type="evidence at transcript level"/>
<feature type="signal peptide" evidence="1">
    <location>
        <begin position="1"/>
        <end position="24"/>
    </location>
</feature>
<name>V5HE30_IXORI</name>
<organism evidence="2">
    <name type="scientific">Ixodes ricinus</name>
    <name type="common">Common tick</name>
    <name type="synonym">Acarus ricinus</name>
    <dbReference type="NCBI Taxonomy" id="34613"/>
    <lineage>
        <taxon>Eukaryota</taxon>
        <taxon>Metazoa</taxon>
        <taxon>Ecdysozoa</taxon>
        <taxon>Arthropoda</taxon>
        <taxon>Chelicerata</taxon>
        <taxon>Arachnida</taxon>
        <taxon>Acari</taxon>
        <taxon>Parasitiformes</taxon>
        <taxon>Ixodida</taxon>
        <taxon>Ixodoidea</taxon>
        <taxon>Ixodidae</taxon>
        <taxon>Ixodinae</taxon>
        <taxon>Ixodes</taxon>
    </lineage>
</organism>
<protein>
    <submittedName>
        <fullName evidence="2">Putative secreted protein</fullName>
    </submittedName>
</protein>
<dbReference type="AlphaFoldDB" id="V5HE30"/>
<accession>V5HE30</accession>